<evidence type="ECO:0000313" key="3">
    <source>
        <dbReference type="Proteomes" id="UP000270094"/>
    </source>
</evidence>
<dbReference type="Pfam" id="PF10469">
    <property type="entry name" value="AKAP7_NLS"/>
    <property type="match status" value="1"/>
</dbReference>
<dbReference type="Gene3D" id="3.90.1140.10">
    <property type="entry name" value="Cyclic phosphodiesterase"/>
    <property type="match status" value="1"/>
</dbReference>
<accession>A0A3P7ITN9</accession>
<name>A0A3P7ITN9_STRVU</name>
<dbReference type="Proteomes" id="UP000270094">
    <property type="component" value="Unassembled WGS sequence"/>
</dbReference>
<protein>
    <recommendedName>
        <fullName evidence="1">A-kinase anchor protein 7-like phosphoesterase domain-containing protein</fullName>
    </recommendedName>
</protein>
<evidence type="ECO:0000259" key="1">
    <source>
        <dbReference type="Pfam" id="PF10469"/>
    </source>
</evidence>
<organism evidence="2 3">
    <name type="scientific">Strongylus vulgaris</name>
    <name type="common">Blood worm</name>
    <dbReference type="NCBI Taxonomy" id="40348"/>
    <lineage>
        <taxon>Eukaryota</taxon>
        <taxon>Metazoa</taxon>
        <taxon>Ecdysozoa</taxon>
        <taxon>Nematoda</taxon>
        <taxon>Chromadorea</taxon>
        <taxon>Rhabditida</taxon>
        <taxon>Rhabditina</taxon>
        <taxon>Rhabditomorpha</taxon>
        <taxon>Strongyloidea</taxon>
        <taxon>Strongylidae</taxon>
        <taxon>Strongylus</taxon>
    </lineage>
</organism>
<proteinExistence type="predicted"/>
<feature type="domain" description="A-kinase anchor protein 7-like phosphoesterase" evidence="1">
    <location>
        <begin position="5"/>
        <end position="72"/>
    </location>
</feature>
<reference evidence="2 3" key="1">
    <citation type="submission" date="2018-11" db="EMBL/GenBank/DDBJ databases">
        <authorList>
            <consortium name="Pathogen Informatics"/>
        </authorList>
    </citation>
    <scope>NUCLEOTIDE SEQUENCE [LARGE SCALE GENOMIC DNA]</scope>
</reference>
<evidence type="ECO:0000313" key="2">
    <source>
        <dbReference type="EMBL" id="VDM71233.1"/>
    </source>
</evidence>
<dbReference type="OrthoDB" id="277832at2759"/>
<dbReference type="AlphaFoldDB" id="A0A3P7ITN9"/>
<dbReference type="InterPro" id="IPR019510">
    <property type="entry name" value="AKAP7-like_phosphoesterase"/>
</dbReference>
<keyword evidence="3" id="KW-1185">Reference proteome</keyword>
<gene>
    <name evidence="2" type="ORF">SVUK_LOCUS6231</name>
</gene>
<dbReference type="EMBL" id="UYYB01019456">
    <property type="protein sequence ID" value="VDM71233.1"/>
    <property type="molecule type" value="Genomic_DNA"/>
</dbReference>
<sequence>MCDLLRKKLVLAGMSPSKEKSISTLDSSVRMHMTLMKSTYASRDKPKAFDAKVILDEYKDYHFGIFKIEKVSVPLNTFSFCCNLAFMNEESSDSLLVGC</sequence>